<evidence type="ECO:0000313" key="5">
    <source>
        <dbReference type="Proteomes" id="UP001152797"/>
    </source>
</evidence>
<feature type="transmembrane region" description="Helical" evidence="2">
    <location>
        <begin position="179"/>
        <end position="201"/>
    </location>
</feature>
<keyword evidence="2" id="KW-0472">Membrane</keyword>
<dbReference type="EMBL" id="CAMXCT030002702">
    <property type="protein sequence ID" value="CAL4787248.1"/>
    <property type="molecule type" value="Genomic_DNA"/>
</dbReference>
<feature type="non-terminal residue" evidence="3">
    <location>
        <position position="735"/>
    </location>
</feature>
<dbReference type="EMBL" id="CAMXCT020002702">
    <property type="protein sequence ID" value="CAL1153311.1"/>
    <property type="molecule type" value="Genomic_DNA"/>
</dbReference>
<reference evidence="4 5" key="2">
    <citation type="submission" date="2024-05" db="EMBL/GenBank/DDBJ databases">
        <authorList>
            <person name="Chen Y."/>
            <person name="Shah S."/>
            <person name="Dougan E. K."/>
            <person name="Thang M."/>
            <person name="Chan C."/>
        </authorList>
    </citation>
    <scope>NUCLEOTIDE SEQUENCE [LARGE SCALE GENOMIC DNA]</scope>
</reference>
<evidence type="ECO:0000256" key="2">
    <source>
        <dbReference type="SAM" id="Phobius"/>
    </source>
</evidence>
<evidence type="ECO:0000313" key="4">
    <source>
        <dbReference type="EMBL" id="CAL4787248.1"/>
    </source>
</evidence>
<name>A0A9P1G553_9DINO</name>
<gene>
    <name evidence="3" type="ORF">C1SCF055_LOCUS26093</name>
</gene>
<keyword evidence="2" id="KW-1133">Transmembrane helix</keyword>
<reference evidence="3" key="1">
    <citation type="submission" date="2022-10" db="EMBL/GenBank/DDBJ databases">
        <authorList>
            <person name="Chen Y."/>
            <person name="Dougan E. K."/>
            <person name="Chan C."/>
            <person name="Rhodes N."/>
            <person name="Thang M."/>
        </authorList>
    </citation>
    <scope>NUCLEOTIDE SEQUENCE</scope>
</reference>
<accession>A0A9P1G553</accession>
<proteinExistence type="predicted"/>
<dbReference type="EMBL" id="CAMXCT010002702">
    <property type="protein sequence ID" value="CAI3999936.1"/>
    <property type="molecule type" value="Genomic_DNA"/>
</dbReference>
<feature type="region of interest" description="Disordered" evidence="1">
    <location>
        <begin position="121"/>
        <end position="145"/>
    </location>
</feature>
<sequence length="735" mass="82016">MRICAAQQCPADHFTQVGPIGNAWVAGYTYSSLDGHSNAGKTDIFLMKFRAPRLRLRGPVQPGNMSSWLRAKSLAEQWHLLRAVQYPNFQLDNVNDGIHQHQHRNVIDEAVNQHHQNKIHNSNQHSISDDSISQCKRGSSSTGATGIARVPRLSFKSTWMPRGPEHRQHFDWIATCMRLVAAVVLPLLTACLCASLGICCYRAKLRQLRGAEAEPQVPNPLRMLPMTAEWPRGKVQKLSVSETAFELSGRQFQFRPGQVRHFTWEDGTVQTVQSIHKNVVWWSTQHPHPAWQRFRQIRWVCTPKCQVENHHDMELTDWEGDGYRCKSCSRLRAAGKHWYCPQHQVHVCPVCAELPPEMPTLGLAATYLVDVFPPEARRVTSAENPTFYDICPKLAHGTAGMGYNRTCPRDGRPHCSIVDALEDAYSGKVTHFVSWCWAYSLNDVVSAIERWVQKSNEDARNVFLWMQPTYVSGYLNDLRAEKNAAAAPATGATQPGDVQADEAMKAASAAAGDKRVCITQEIPMNIILPCAAETFFKETMSAGRINVLTDAVDTLNVRHARAGSKKDEASRSQSGAGAVLCVLSLLCSLGQDLIKRIILTTTGYDAVNHAVKSNDLTTPLYSPGTSISATVPWLRVEVFSPNHPPKKGPSPAQLDHFQVEVHADQQESGGWKLGGKPLISWADWVQRHLISGTELYRFPRVIRSLDLDTALLEPWRCMALLLTLGQGSSHARAWY</sequence>
<keyword evidence="5" id="KW-1185">Reference proteome</keyword>
<protein>
    <submittedName>
        <fullName evidence="3">Uncharacterized protein</fullName>
    </submittedName>
</protein>
<comment type="caution">
    <text evidence="3">The sequence shown here is derived from an EMBL/GenBank/DDBJ whole genome shotgun (WGS) entry which is preliminary data.</text>
</comment>
<organism evidence="3">
    <name type="scientific">Cladocopium goreaui</name>
    <dbReference type="NCBI Taxonomy" id="2562237"/>
    <lineage>
        <taxon>Eukaryota</taxon>
        <taxon>Sar</taxon>
        <taxon>Alveolata</taxon>
        <taxon>Dinophyceae</taxon>
        <taxon>Suessiales</taxon>
        <taxon>Symbiodiniaceae</taxon>
        <taxon>Cladocopium</taxon>
    </lineage>
</organism>
<evidence type="ECO:0000256" key="1">
    <source>
        <dbReference type="SAM" id="MobiDB-lite"/>
    </source>
</evidence>
<evidence type="ECO:0000313" key="3">
    <source>
        <dbReference type="EMBL" id="CAI3999936.1"/>
    </source>
</evidence>
<feature type="compositionally biased region" description="Polar residues" evidence="1">
    <location>
        <begin position="121"/>
        <end position="144"/>
    </location>
</feature>
<dbReference type="AlphaFoldDB" id="A0A9P1G553"/>
<keyword evidence="2" id="KW-0812">Transmembrane</keyword>
<dbReference type="Proteomes" id="UP001152797">
    <property type="component" value="Unassembled WGS sequence"/>
</dbReference>